<dbReference type="Proteomes" id="UP000553343">
    <property type="component" value="Unassembled WGS sequence"/>
</dbReference>
<dbReference type="SUPFAM" id="SSF81324">
    <property type="entry name" value="Voltage-gated potassium channels"/>
    <property type="match status" value="1"/>
</dbReference>
<evidence type="ECO:0000256" key="7">
    <source>
        <dbReference type="ARBA" id="ARBA00022989"/>
    </source>
</evidence>
<dbReference type="InterPro" id="IPR013099">
    <property type="entry name" value="K_chnl_dom"/>
</dbReference>
<feature type="transmembrane region" description="Helical" evidence="11">
    <location>
        <begin position="73"/>
        <end position="98"/>
    </location>
</feature>
<dbReference type="EMBL" id="JACADJ010000009">
    <property type="protein sequence ID" value="NWH04223.1"/>
    <property type="molecule type" value="Genomic_DNA"/>
</dbReference>
<reference evidence="13 14" key="1">
    <citation type="submission" date="2020-06" db="EMBL/GenBank/DDBJ databases">
        <title>High-quality draft genome of sulfate reducer Desulfobacter latus type strain AcrS2 isolated from marine sediment.</title>
        <authorList>
            <person name="Hoppe M."/>
            <person name="Larsen C.K."/>
            <person name="Marshall I.P.G."/>
            <person name="Schramm A."/>
            <person name="Marietou A.G."/>
        </authorList>
    </citation>
    <scope>NUCLEOTIDE SEQUENCE [LARGE SCALE GENOMIC DNA]</scope>
    <source>
        <strain evidence="13 14">AcRS2</strain>
    </source>
</reference>
<dbReference type="GO" id="GO:0016020">
    <property type="term" value="C:membrane"/>
    <property type="evidence" value="ECO:0007669"/>
    <property type="project" value="UniProtKB-SubCell"/>
</dbReference>
<proteinExistence type="predicted"/>
<evidence type="ECO:0000256" key="3">
    <source>
        <dbReference type="ARBA" id="ARBA00022538"/>
    </source>
</evidence>
<feature type="domain" description="Potassium channel" evidence="12">
    <location>
        <begin position="25"/>
        <end position="98"/>
    </location>
</feature>
<dbReference type="PANTHER" id="PTHR10027:SF10">
    <property type="entry name" value="SLOWPOKE 2, ISOFORM D"/>
    <property type="match status" value="1"/>
</dbReference>
<evidence type="ECO:0000256" key="4">
    <source>
        <dbReference type="ARBA" id="ARBA00022692"/>
    </source>
</evidence>
<evidence type="ECO:0000256" key="5">
    <source>
        <dbReference type="ARBA" id="ARBA00022826"/>
    </source>
</evidence>
<dbReference type="RefSeq" id="WP_218576564.1">
    <property type="nucleotide sequence ID" value="NZ_JACADJ010000009.1"/>
</dbReference>
<evidence type="ECO:0000313" key="14">
    <source>
        <dbReference type="Proteomes" id="UP000553343"/>
    </source>
</evidence>
<evidence type="ECO:0000256" key="8">
    <source>
        <dbReference type="ARBA" id="ARBA00023065"/>
    </source>
</evidence>
<evidence type="ECO:0000256" key="2">
    <source>
        <dbReference type="ARBA" id="ARBA00022448"/>
    </source>
</evidence>
<evidence type="ECO:0000256" key="10">
    <source>
        <dbReference type="ARBA" id="ARBA00023303"/>
    </source>
</evidence>
<dbReference type="InterPro" id="IPR047871">
    <property type="entry name" value="K_chnl_Slo-like"/>
</dbReference>
<keyword evidence="10" id="KW-0407">Ion channel</keyword>
<name>A0A850SXR5_9BACT</name>
<dbReference type="AlphaFoldDB" id="A0A850SXR5"/>
<keyword evidence="8" id="KW-0406">Ion transport</keyword>
<organism evidence="13 14">
    <name type="scientific">Desulfobacter latus</name>
    <dbReference type="NCBI Taxonomy" id="2292"/>
    <lineage>
        <taxon>Bacteria</taxon>
        <taxon>Pseudomonadati</taxon>
        <taxon>Thermodesulfobacteriota</taxon>
        <taxon>Desulfobacteria</taxon>
        <taxon>Desulfobacterales</taxon>
        <taxon>Desulfobacteraceae</taxon>
        <taxon>Desulfobacter</taxon>
    </lineage>
</organism>
<feature type="transmembrane region" description="Helical" evidence="11">
    <location>
        <begin position="21"/>
        <end position="40"/>
    </location>
</feature>
<gene>
    <name evidence="13" type="ORF">HXW94_04340</name>
</gene>
<evidence type="ECO:0000256" key="9">
    <source>
        <dbReference type="ARBA" id="ARBA00023136"/>
    </source>
</evidence>
<comment type="caution">
    <text evidence="13">The sequence shown here is derived from an EMBL/GenBank/DDBJ whole genome shotgun (WGS) entry which is preliminary data.</text>
</comment>
<dbReference type="GO" id="GO:0005267">
    <property type="term" value="F:potassium channel activity"/>
    <property type="evidence" value="ECO:0007669"/>
    <property type="project" value="UniProtKB-KW"/>
</dbReference>
<sequence length="284" mass="33005">MLGAGEWKFLYYKFMKFRLKIYFAIFIVLLAVGIIGFMLFENMSLTNAIYFSIVTMATVGYGDIHPQTEIGKILTIIIIIGGVGTFLSVVASITDVFVNRREEKIRKEKVNMVLGLFFSEMGNDLLKHFVKFDNDVKLLYKDLKVSLKWGHQDFNNAYDLLKKHHISINSHKGDLQAVFACMQSRSDLLLRLIENPIIQEHENFTELLRAIFHLRDELLHRNNLSELLDSDRKHLEGDISRVYKLLIVEWLRYLLYIKENYGYLFSLAVRTNPFDPDATVAVKN</sequence>
<keyword evidence="9 11" id="KW-0472">Membrane</keyword>
<comment type="subcellular location">
    <subcellularLocation>
        <location evidence="1">Membrane</location>
        <topology evidence="1">Multi-pass membrane protein</topology>
    </subcellularLocation>
</comment>
<keyword evidence="7 11" id="KW-1133">Transmembrane helix</keyword>
<evidence type="ECO:0000256" key="1">
    <source>
        <dbReference type="ARBA" id="ARBA00004141"/>
    </source>
</evidence>
<evidence type="ECO:0000256" key="11">
    <source>
        <dbReference type="SAM" id="Phobius"/>
    </source>
</evidence>
<evidence type="ECO:0000259" key="12">
    <source>
        <dbReference type="Pfam" id="PF07885"/>
    </source>
</evidence>
<keyword evidence="2" id="KW-0813">Transport</keyword>
<dbReference type="Pfam" id="PF07885">
    <property type="entry name" value="Ion_trans_2"/>
    <property type="match status" value="1"/>
</dbReference>
<evidence type="ECO:0000313" key="13">
    <source>
        <dbReference type="EMBL" id="NWH04223.1"/>
    </source>
</evidence>
<protein>
    <submittedName>
        <fullName evidence="13">Ion transporter</fullName>
    </submittedName>
</protein>
<keyword evidence="5" id="KW-0631">Potassium channel</keyword>
<keyword evidence="14" id="KW-1185">Reference proteome</keyword>
<evidence type="ECO:0000256" key="6">
    <source>
        <dbReference type="ARBA" id="ARBA00022958"/>
    </source>
</evidence>
<accession>A0A850SXR5</accession>
<keyword evidence="6" id="KW-0630">Potassium</keyword>
<keyword evidence="4 11" id="KW-0812">Transmembrane</keyword>
<dbReference type="PANTHER" id="PTHR10027">
    <property type="entry name" value="CALCIUM-ACTIVATED POTASSIUM CHANNEL ALPHA CHAIN"/>
    <property type="match status" value="1"/>
</dbReference>
<dbReference type="Gene3D" id="1.10.287.70">
    <property type="match status" value="1"/>
</dbReference>
<keyword evidence="3" id="KW-0633">Potassium transport</keyword>